<dbReference type="RefSeq" id="WP_151459640.1">
    <property type="nucleotide sequence ID" value="NZ_WAAO01000002.1"/>
</dbReference>
<keyword evidence="1" id="KW-0472">Membrane</keyword>
<feature type="transmembrane region" description="Helical" evidence="1">
    <location>
        <begin position="12"/>
        <end position="34"/>
    </location>
</feature>
<protein>
    <submittedName>
        <fullName evidence="2">Uncharacterized protein</fullName>
    </submittedName>
</protein>
<keyword evidence="3" id="KW-1185">Reference proteome</keyword>
<evidence type="ECO:0000256" key="1">
    <source>
        <dbReference type="SAM" id="Phobius"/>
    </source>
</evidence>
<accession>A0ABQ6V6Z0</accession>
<evidence type="ECO:0000313" key="2">
    <source>
        <dbReference type="EMBL" id="KAB1864985.1"/>
    </source>
</evidence>
<organism evidence="2 3">
    <name type="scientific">Microbacterium algeriense</name>
    <dbReference type="NCBI Taxonomy" id="2615184"/>
    <lineage>
        <taxon>Bacteria</taxon>
        <taxon>Bacillati</taxon>
        <taxon>Actinomycetota</taxon>
        <taxon>Actinomycetes</taxon>
        <taxon>Micrococcales</taxon>
        <taxon>Microbacteriaceae</taxon>
        <taxon>Microbacterium</taxon>
    </lineage>
</organism>
<dbReference type="EMBL" id="WAAO01000002">
    <property type="protein sequence ID" value="KAB1864985.1"/>
    <property type="molecule type" value="Genomic_DNA"/>
</dbReference>
<evidence type="ECO:0000313" key="3">
    <source>
        <dbReference type="Proteomes" id="UP000478836"/>
    </source>
</evidence>
<feature type="transmembrane region" description="Helical" evidence="1">
    <location>
        <begin position="83"/>
        <end position="104"/>
    </location>
</feature>
<comment type="caution">
    <text evidence="2">The sequence shown here is derived from an EMBL/GenBank/DDBJ whole genome shotgun (WGS) entry which is preliminary data.</text>
</comment>
<gene>
    <name evidence="2" type="ORF">F6A08_13090</name>
</gene>
<dbReference type="GeneID" id="77477399"/>
<keyword evidence="1" id="KW-1133">Transmembrane helix</keyword>
<dbReference type="Proteomes" id="UP000478836">
    <property type="component" value="Unassembled WGS sequence"/>
</dbReference>
<name>A0ABQ6V6Z0_9MICO</name>
<sequence>MTKRLRSFRSGVVVPGVAVRLLNVVVVAVGVVLLNPFPLWQGVAVMSALLAVVFPRSLAAWIAAACVVFGVVLTDPSPERTALAVLVVPAIHLLGSLSLTIPAASRLAPAVLLPGLRRFVIAQLVAQPLAFGVWLLAPGPVDRGAAWLAPLAAVVLLLGVLFALRAARVADSARGRVHGEGSGGEAIAARGADVRGPS</sequence>
<reference evidence="3" key="1">
    <citation type="submission" date="2019-09" db="EMBL/GenBank/DDBJ databases">
        <title>Whole genome sequencing of Microbacterium maritypicum.</title>
        <authorList>
            <person name="Lenchi N."/>
        </authorList>
    </citation>
    <scope>NUCLEOTIDE SEQUENCE [LARGE SCALE GENOMIC DNA]</scope>
    <source>
        <strain evidence="3">G1</strain>
    </source>
</reference>
<proteinExistence type="predicted"/>
<feature type="transmembrane region" description="Helical" evidence="1">
    <location>
        <begin position="46"/>
        <end position="71"/>
    </location>
</feature>
<feature type="transmembrane region" description="Helical" evidence="1">
    <location>
        <begin position="144"/>
        <end position="164"/>
    </location>
</feature>
<keyword evidence="1" id="KW-0812">Transmembrane</keyword>